<proteinExistence type="predicted"/>
<dbReference type="eggNOG" id="ENOG50312BK">
    <property type="taxonomic scope" value="Bacteria"/>
</dbReference>
<dbReference type="EMBL" id="CP001074">
    <property type="protein sequence ID" value="ACE89839.1"/>
    <property type="molecule type" value="Genomic_DNA"/>
</dbReference>
<evidence type="ECO:0000313" key="2">
    <source>
        <dbReference type="Proteomes" id="UP000008817"/>
    </source>
</evidence>
<gene>
    <name evidence="1" type="ordered locus">RHECIAT_CH0000852</name>
</gene>
<evidence type="ECO:0000313" key="1">
    <source>
        <dbReference type="EMBL" id="ACE89839.1"/>
    </source>
</evidence>
<dbReference type="HOGENOM" id="CLU_1979746_0_0_5"/>
<dbReference type="KEGG" id="rec:RHECIAT_CH0000852"/>
<organism evidence="1 2">
    <name type="scientific">Rhizobium etli (strain CIAT 652)</name>
    <dbReference type="NCBI Taxonomy" id="491916"/>
    <lineage>
        <taxon>Bacteria</taxon>
        <taxon>Pseudomonadati</taxon>
        <taxon>Pseudomonadota</taxon>
        <taxon>Alphaproteobacteria</taxon>
        <taxon>Hyphomicrobiales</taxon>
        <taxon>Rhizobiaceae</taxon>
        <taxon>Rhizobium/Agrobacterium group</taxon>
        <taxon>Rhizobium</taxon>
    </lineage>
</organism>
<protein>
    <submittedName>
        <fullName evidence="1">Uncharacterized protein</fullName>
    </submittedName>
</protein>
<accession>B3PQJ3</accession>
<name>B3PQJ3_RHIE6</name>
<reference evidence="1 2" key="1">
    <citation type="submission" date="2008-04" db="EMBL/GenBank/DDBJ databases">
        <title>Genome diversity and DNA divergence of Rhizobium etli.</title>
        <authorList>
            <person name="Gonzalez V."/>
            <person name="Acosta J.L."/>
            <person name="Santamaria R.I."/>
            <person name="Bustos P."/>
            <person name="Hernandez-Gonzalez I.L."/>
            <person name="Fernandez J.L."/>
            <person name="Diaz R."/>
            <person name="Flores M."/>
            <person name="Mora J."/>
            <person name="Palacios R."/>
            <person name="Davila G."/>
        </authorList>
    </citation>
    <scope>NUCLEOTIDE SEQUENCE [LARGE SCALE GENOMIC DNA]</scope>
    <source>
        <strain evidence="1 2">CIAT 652</strain>
    </source>
</reference>
<dbReference type="Proteomes" id="UP000008817">
    <property type="component" value="Chromosome"/>
</dbReference>
<sequence>MTQTTDEILPLAASQADIDTWRILKKALKTGLSDRGFTIDAEEASLIARFMLEQIESSGLRVVPVKPTTEMQQAVKQALDQGKRMSIGWVKPRTKQRWRYQAAVEAAPNWRRGYILDQEADGGQKA</sequence>
<dbReference type="AlphaFoldDB" id="B3PQJ3"/>